<dbReference type="PANTHER" id="PTHR47270">
    <property type="entry name" value="PROTEIN MLP1-LIKE"/>
    <property type="match status" value="1"/>
</dbReference>
<sequence length="404" mass="46477">MELSATNAECDDLQHEIKKLKVSFEDSMAKQKALEKLKFQTEDMDIIIKELKDEIKYEKELNATLALQLRKTQDSNIELISVLQELEDTIEKQKLEIENLSMAKSQSQDTERYSYMHEDSEDEELNSSKQFFPKRRKESCDSDMEGSAIEYPITSLHEGIELQDIWTLDLHLQQLQETQKNMESTIHFLEKTLDEKDHEIAIERGIMAQTLAEWRGSLNEKETEIFNLKKQLSEAFDSQGLGELRLKDGDKSNLIQEIKVLTQKAQELDTDFSELRDENDFLLKLGESRKDLKMSGASSFSTLVEDPNSNLSSTSNSEMIKLKPQICELEEELKAKILVEEVYSIYLCTQCTDLVHMYSDMELQLHTLKNNSSNLEGDLCQIKGAGTRECCSKETVAIFPWKIG</sequence>
<evidence type="ECO:0000256" key="1">
    <source>
        <dbReference type="SAM" id="Coils"/>
    </source>
</evidence>
<feature type="coiled-coil region" evidence="1">
    <location>
        <begin position="172"/>
        <end position="278"/>
    </location>
</feature>
<reference evidence="2" key="1">
    <citation type="journal article" date="2023" name="Science">
        <title>Elucidation of the pathway for biosynthesis of saponin adjuvants from the soapbark tree.</title>
        <authorList>
            <person name="Reed J."/>
            <person name="Orme A."/>
            <person name="El-Demerdash A."/>
            <person name="Owen C."/>
            <person name="Martin L.B.B."/>
            <person name="Misra R.C."/>
            <person name="Kikuchi S."/>
            <person name="Rejzek M."/>
            <person name="Martin A.C."/>
            <person name="Harkess A."/>
            <person name="Leebens-Mack J."/>
            <person name="Louveau T."/>
            <person name="Stephenson M.J."/>
            <person name="Osbourn A."/>
        </authorList>
    </citation>
    <scope>NUCLEOTIDE SEQUENCE</scope>
    <source>
        <strain evidence="2">S10</strain>
    </source>
</reference>
<name>A0AAD7VGU0_QUISA</name>
<dbReference type="PANTHER" id="PTHR47270:SF13">
    <property type="entry name" value="HEAVY CHAIN-LIKE PROTEIN, PUTATIVE-RELATED"/>
    <property type="match status" value="1"/>
</dbReference>
<comment type="caution">
    <text evidence="2">The sequence shown here is derived from an EMBL/GenBank/DDBJ whole genome shotgun (WGS) entry which is preliminary data.</text>
</comment>
<accession>A0AAD7VGU0</accession>
<keyword evidence="3" id="KW-1185">Reference proteome</keyword>
<keyword evidence="1" id="KW-0175">Coiled coil</keyword>
<organism evidence="2 3">
    <name type="scientific">Quillaja saponaria</name>
    <name type="common">Soap bark tree</name>
    <dbReference type="NCBI Taxonomy" id="32244"/>
    <lineage>
        <taxon>Eukaryota</taxon>
        <taxon>Viridiplantae</taxon>
        <taxon>Streptophyta</taxon>
        <taxon>Embryophyta</taxon>
        <taxon>Tracheophyta</taxon>
        <taxon>Spermatophyta</taxon>
        <taxon>Magnoliopsida</taxon>
        <taxon>eudicotyledons</taxon>
        <taxon>Gunneridae</taxon>
        <taxon>Pentapetalae</taxon>
        <taxon>rosids</taxon>
        <taxon>fabids</taxon>
        <taxon>Fabales</taxon>
        <taxon>Quillajaceae</taxon>
        <taxon>Quillaja</taxon>
    </lineage>
</organism>
<dbReference type="KEGG" id="qsa:O6P43_004966"/>
<dbReference type="Proteomes" id="UP001163823">
    <property type="component" value="Chromosome 3"/>
</dbReference>
<protein>
    <submittedName>
        <fullName evidence="2">Myosin heavy chain-like protein</fullName>
    </submittedName>
</protein>
<evidence type="ECO:0000313" key="2">
    <source>
        <dbReference type="EMBL" id="KAJ7974980.1"/>
    </source>
</evidence>
<evidence type="ECO:0000313" key="3">
    <source>
        <dbReference type="Proteomes" id="UP001163823"/>
    </source>
</evidence>
<dbReference type="EMBL" id="JARAOO010000003">
    <property type="protein sequence ID" value="KAJ7974980.1"/>
    <property type="molecule type" value="Genomic_DNA"/>
</dbReference>
<gene>
    <name evidence="2" type="ORF">O6P43_004966</name>
</gene>
<feature type="coiled-coil region" evidence="1">
    <location>
        <begin position="3"/>
        <end position="110"/>
    </location>
</feature>
<dbReference type="AlphaFoldDB" id="A0AAD7VGU0"/>
<proteinExistence type="predicted"/>